<accession>A0A912MRB9</accession>
<protein>
    <submittedName>
        <fullName evidence="2">DDE Tnp4 domain-containing protein</fullName>
    </submittedName>
</protein>
<evidence type="ECO:0000313" key="1">
    <source>
        <dbReference type="Proteomes" id="UP000025227"/>
    </source>
</evidence>
<keyword evidence="1" id="KW-1185">Reference proteome</keyword>
<reference evidence="2" key="1">
    <citation type="submission" date="2022-10" db="UniProtKB">
        <authorList>
            <consortium name="WormBaseParasite"/>
        </authorList>
    </citation>
    <scope>IDENTIFICATION</scope>
    <source>
        <strain evidence="2">MHco3</strain>
    </source>
</reference>
<organism evidence="1 2">
    <name type="scientific">Haemonchus contortus</name>
    <name type="common">Barber pole worm</name>
    <dbReference type="NCBI Taxonomy" id="6289"/>
    <lineage>
        <taxon>Eukaryota</taxon>
        <taxon>Metazoa</taxon>
        <taxon>Ecdysozoa</taxon>
        <taxon>Nematoda</taxon>
        <taxon>Chromadorea</taxon>
        <taxon>Rhabditida</taxon>
        <taxon>Rhabditina</taxon>
        <taxon>Rhabditomorpha</taxon>
        <taxon>Strongyloidea</taxon>
        <taxon>Trichostrongylidae</taxon>
        <taxon>Haemonchus</taxon>
    </lineage>
</organism>
<dbReference type="WBParaSite" id="HCON_00120697-00001">
    <property type="protein sequence ID" value="HCON_00120697-00001"/>
    <property type="gene ID" value="HCON_00120697"/>
</dbReference>
<dbReference type="Proteomes" id="UP000025227">
    <property type="component" value="Unplaced"/>
</dbReference>
<evidence type="ECO:0000313" key="2">
    <source>
        <dbReference type="WBParaSite" id="HCON_00120697-00001"/>
    </source>
</evidence>
<name>A0A912MRB9_HAECO</name>
<dbReference type="AlphaFoldDB" id="A0A912MRB9"/>
<proteinExistence type="predicted"/>
<sequence length="244" mass="27416">YRGQESECAKVFDSLNLRYVGHGYTFSALAKEVQLGISTVQSIVYEVASAVRSVLYREAFPPLTRQQLEYVAAKTSTKYDYPRAEGFMDGNHINIKSLPTLEGPISTTRAPTPSYYSHYIVDSDHRILAFDVGAPGRVGDAGVYMRSNIKTIPETTTIICSLPCEGNVGLVQYHIMVDCGFAQEAHFVRPYTRARANTPSKRRFNAKHKISTALHIAIFVMREMPFRPYFSIYFSGLLYSSTKI</sequence>
<dbReference type="OrthoDB" id="5874107at2759"/>